<organism evidence="1 2">
    <name type="scientific">Trifolium medium</name>
    <dbReference type="NCBI Taxonomy" id="97028"/>
    <lineage>
        <taxon>Eukaryota</taxon>
        <taxon>Viridiplantae</taxon>
        <taxon>Streptophyta</taxon>
        <taxon>Embryophyta</taxon>
        <taxon>Tracheophyta</taxon>
        <taxon>Spermatophyta</taxon>
        <taxon>Magnoliopsida</taxon>
        <taxon>eudicotyledons</taxon>
        <taxon>Gunneridae</taxon>
        <taxon>Pentapetalae</taxon>
        <taxon>rosids</taxon>
        <taxon>fabids</taxon>
        <taxon>Fabales</taxon>
        <taxon>Fabaceae</taxon>
        <taxon>Papilionoideae</taxon>
        <taxon>50 kb inversion clade</taxon>
        <taxon>NPAAA clade</taxon>
        <taxon>Hologalegina</taxon>
        <taxon>IRL clade</taxon>
        <taxon>Trifolieae</taxon>
        <taxon>Trifolium</taxon>
    </lineage>
</organism>
<dbReference type="Proteomes" id="UP000265520">
    <property type="component" value="Unassembled WGS sequence"/>
</dbReference>
<feature type="non-terminal residue" evidence="1">
    <location>
        <position position="47"/>
    </location>
</feature>
<dbReference type="EMBL" id="LXQA010856098">
    <property type="protein sequence ID" value="MCI74226.1"/>
    <property type="molecule type" value="Genomic_DNA"/>
</dbReference>
<name>A0A392UP56_9FABA</name>
<evidence type="ECO:0000313" key="1">
    <source>
        <dbReference type="EMBL" id="MCI74226.1"/>
    </source>
</evidence>
<sequence>MRYPPERQYTPLNRAKMHVLEEILQTGLAHLPPPRFKNNSMGQDANA</sequence>
<proteinExistence type="predicted"/>
<comment type="caution">
    <text evidence="1">The sequence shown here is derived from an EMBL/GenBank/DDBJ whole genome shotgun (WGS) entry which is preliminary data.</text>
</comment>
<reference evidence="1 2" key="1">
    <citation type="journal article" date="2018" name="Front. Plant Sci.">
        <title>Red Clover (Trifolium pratense) and Zigzag Clover (T. medium) - A Picture of Genomic Similarities and Differences.</title>
        <authorList>
            <person name="Dluhosova J."/>
            <person name="Istvanek J."/>
            <person name="Nedelnik J."/>
            <person name="Repkova J."/>
        </authorList>
    </citation>
    <scope>NUCLEOTIDE SEQUENCE [LARGE SCALE GENOMIC DNA]</scope>
    <source>
        <strain evidence="2">cv. 10/8</strain>
        <tissue evidence="1">Leaf</tissue>
    </source>
</reference>
<evidence type="ECO:0000313" key="2">
    <source>
        <dbReference type="Proteomes" id="UP000265520"/>
    </source>
</evidence>
<keyword evidence="2" id="KW-1185">Reference proteome</keyword>
<protein>
    <submittedName>
        <fullName evidence="1">Uncharacterized protein</fullName>
    </submittedName>
</protein>
<dbReference type="AlphaFoldDB" id="A0A392UP56"/>
<accession>A0A392UP56</accession>